<dbReference type="GO" id="GO:0003919">
    <property type="term" value="F:FMN adenylyltransferase activity"/>
    <property type="evidence" value="ECO:0007669"/>
    <property type="project" value="UniProtKB-UniRule"/>
</dbReference>
<dbReference type="InterPro" id="IPR002606">
    <property type="entry name" value="Riboflavin_kinase_bac"/>
</dbReference>
<dbReference type="SUPFAM" id="SSF52374">
    <property type="entry name" value="Nucleotidylyl transferase"/>
    <property type="match status" value="1"/>
</dbReference>
<keyword evidence="7 14" id="KW-0547">Nucleotide-binding</keyword>
<evidence type="ECO:0000256" key="13">
    <source>
        <dbReference type="ARBA" id="ARBA00049494"/>
    </source>
</evidence>
<evidence type="ECO:0000256" key="4">
    <source>
        <dbReference type="ARBA" id="ARBA00022643"/>
    </source>
</evidence>
<protein>
    <recommendedName>
        <fullName evidence="14">Riboflavin biosynthesis protein</fullName>
    </recommendedName>
    <domain>
        <recommendedName>
            <fullName evidence="14">Riboflavin kinase</fullName>
            <ecNumber evidence="14">2.7.1.26</ecNumber>
        </recommendedName>
        <alternativeName>
            <fullName evidence="14">Flavokinase</fullName>
        </alternativeName>
    </domain>
    <domain>
        <recommendedName>
            <fullName evidence="14">FMN adenylyltransferase</fullName>
            <ecNumber evidence="14">2.7.7.2</ecNumber>
        </recommendedName>
        <alternativeName>
            <fullName evidence="14">FAD pyrophosphorylase</fullName>
        </alternativeName>
        <alternativeName>
            <fullName evidence="14">FAD synthase</fullName>
        </alternativeName>
    </domain>
</protein>
<dbReference type="CDD" id="cd02064">
    <property type="entry name" value="FAD_synthetase_N"/>
    <property type="match status" value="1"/>
</dbReference>
<evidence type="ECO:0000256" key="1">
    <source>
        <dbReference type="ARBA" id="ARBA00004726"/>
    </source>
</evidence>
<evidence type="ECO:0000313" key="16">
    <source>
        <dbReference type="EMBL" id="TYS70555.1"/>
    </source>
</evidence>
<dbReference type="STRING" id="79883.GCA_001636495_02976"/>
<comment type="similarity">
    <text evidence="14">Belongs to the ribF family.</text>
</comment>
<evidence type="ECO:0000256" key="6">
    <source>
        <dbReference type="ARBA" id="ARBA00022695"/>
    </source>
</evidence>
<keyword evidence="3 14" id="KW-0285">Flavoprotein</keyword>
<dbReference type="RefSeq" id="WP_148986456.1">
    <property type="nucleotide sequence ID" value="NZ_VTEV01000001.1"/>
</dbReference>
<dbReference type="FunFam" id="3.40.50.620:FF:000021">
    <property type="entry name" value="Riboflavin biosynthesis protein"/>
    <property type="match status" value="1"/>
</dbReference>
<proteinExistence type="inferred from homology"/>
<dbReference type="SUPFAM" id="SSF82114">
    <property type="entry name" value="Riboflavin kinase-like"/>
    <property type="match status" value="1"/>
</dbReference>
<dbReference type="EC" id="2.7.1.26" evidence="14"/>
<evidence type="ECO:0000259" key="15">
    <source>
        <dbReference type="SMART" id="SM00904"/>
    </source>
</evidence>
<dbReference type="InterPro" id="IPR023465">
    <property type="entry name" value="Riboflavin_kinase_dom_sf"/>
</dbReference>
<dbReference type="Pfam" id="PF01687">
    <property type="entry name" value="Flavokinase"/>
    <property type="match status" value="1"/>
</dbReference>
<dbReference type="InterPro" id="IPR015865">
    <property type="entry name" value="Riboflavin_kinase_bac/euk"/>
</dbReference>
<dbReference type="Pfam" id="PF06574">
    <property type="entry name" value="FAD_syn"/>
    <property type="match status" value="1"/>
</dbReference>
<keyword evidence="10 14" id="KW-0067">ATP-binding</keyword>
<comment type="caution">
    <text evidence="16">The sequence shown here is derived from an EMBL/GenBank/DDBJ whole genome shotgun (WGS) entry which is preliminary data.</text>
</comment>
<dbReference type="PIRSF" id="PIRSF004491">
    <property type="entry name" value="FAD_Synth"/>
    <property type="match status" value="1"/>
</dbReference>
<dbReference type="InterPro" id="IPR014729">
    <property type="entry name" value="Rossmann-like_a/b/a_fold"/>
</dbReference>
<evidence type="ECO:0000256" key="10">
    <source>
        <dbReference type="ARBA" id="ARBA00022840"/>
    </source>
</evidence>
<dbReference type="GO" id="GO:0006747">
    <property type="term" value="P:FAD biosynthetic process"/>
    <property type="evidence" value="ECO:0007669"/>
    <property type="project" value="UniProtKB-UniRule"/>
</dbReference>
<dbReference type="UniPathway" id="UPA00276">
    <property type="reaction ID" value="UER00406"/>
</dbReference>
<comment type="pathway">
    <text evidence="2 14">Cofactor biosynthesis; FMN biosynthesis; FMN from riboflavin (ATP route): step 1/1.</text>
</comment>
<keyword evidence="4 14" id="KW-0288">FMN</keyword>
<dbReference type="PANTHER" id="PTHR22749:SF6">
    <property type="entry name" value="RIBOFLAVIN KINASE"/>
    <property type="match status" value="1"/>
</dbReference>
<dbReference type="GO" id="GO:0009231">
    <property type="term" value="P:riboflavin biosynthetic process"/>
    <property type="evidence" value="ECO:0007669"/>
    <property type="project" value="InterPro"/>
</dbReference>
<feature type="domain" description="Riboflavin kinase" evidence="15">
    <location>
        <begin position="185"/>
        <end position="313"/>
    </location>
</feature>
<evidence type="ECO:0000256" key="7">
    <source>
        <dbReference type="ARBA" id="ARBA00022741"/>
    </source>
</evidence>
<keyword evidence="6 14" id="KW-0548">Nucleotidyltransferase</keyword>
<evidence type="ECO:0000256" key="5">
    <source>
        <dbReference type="ARBA" id="ARBA00022679"/>
    </source>
</evidence>
<keyword evidence="5 14" id="KW-0808">Transferase</keyword>
<comment type="catalytic activity">
    <reaction evidence="12 14">
        <text>riboflavin + ATP = FMN + ADP + H(+)</text>
        <dbReference type="Rhea" id="RHEA:14357"/>
        <dbReference type="ChEBI" id="CHEBI:15378"/>
        <dbReference type="ChEBI" id="CHEBI:30616"/>
        <dbReference type="ChEBI" id="CHEBI:57986"/>
        <dbReference type="ChEBI" id="CHEBI:58210"/>
        <dbReference type="ChEBI" id="CHEBI:456216"/>
        <dbReference type="EC" id="2.7.1.26"/>
    </reaction>
</comment>
<dbReference type="UniPathway" id="UPA00277">
    <property type="reaction ID" value="UER00407"/>
</dbReference>
<keyword evidence="8 14" id="KW-0418">Kinase</keyword>
<dbReference type="NCBIfam" id="TIGR00083">
    <property type="entry name" value="ribF"/>
    <property type="match status" value="1"/>
</dbReference>
<reference evidence="16 17" key="1">
    <citation type="submission" date="2019-08" db="EMBL/GenBank/DDBJ databases">
        <title>Bacillus genomes from the desert of Cuatro Cienegas, Coahuila.</title>
        <authorList>
            <person name="Olmedo-Alvarez G."/>
        </authorList>
    </citation>
    <scope>NUCLEOTIDE SEQUENCE [LARGE SCALE GENOMIC DNA]</scope>
    <source>
        <strain evidence="16 17">CH28_1T</strain>
    </source>
</reference>
<evidence type="ECO:0000256" key="3">
    <source>
        <dbReference type="ARBA" id="ARBA00022630"/>
    </source>
</evidence>
<keyword evidence="9 14" id="KW-0274">FAD</keyword>
<name>A0A5D4T5F3_9BACI</name>
<evidence type="ECO:0000313" key="17">
    <source>
        <dbReference type="Proteomes" id="UP000322524"/>
    </source>
</evidence>
<evidence type="ECO:0000256" key="8">
    <source>
        <dbReference type="ARBA" id="ARBA00022777"/>
    </source>
</evidence>
<evidence type="ECO:0000256" key="14">
    <source>
        <dbReference type="PIRNR" id="PIRNR004491"/>
    </source>
</evidence>
<dbReference type="EC" id="2.7.7.2" evidence="14"/>
<dbReference type="NCBIfam" id="NF004162">
    <property type="entry name" value="PRK05627.1-5"/>
    <property type="match status" value="1"/>
</dbReference>
<dbReference type="InterPro" id="IPR023468">
    <property type="entry name" value="Riboflavin_kinase"/>
</dbReference>
<sequence length="323" mass="36800">MKVTYLEHPHSLTKEECIPATVALGFFDGIHLGHQKVIKSALEKAKELGTASAVMTLDPHPSVVLRKTVQHVRYITPLSEKIRLLESLGVDILYVVKFDMSFASLVPQDFVDQYIIGLNIKHVVAGFDYSYGSLGKGTMETLPFHSRQQFDQTVVEKYTTNDLKVSSTFIREQLKEGKVNDLRDTLGRYYQVRGKVGHGEKRGRTIGFPTANVVLDDDYVIPRTGVYTVRMYVNDQWLNGVCNVGYKPTFHKQDKEKLPSIEVHLLNFDQQIYGAEVIIEWHNCIREEKKFSGIDALVAQIRKDKGIAEDYFQKNLHDTCFLT</sequence>
<comment type="pathway">
    <text evidence="1 14">Cofactor biosynthesis; FAD biosynthesis; FAD from FMN: step 1/1.</text>
</comment>
<keyword evidence="11" id="KW-0511">Multifunctional enzyme</keyword>
<dbReference type="EMBL" id="VTEV01000001">
    <property type="protein sequence ID" value="TYS70555.1"/>
    <property type="molecule type" value="Genomic_DNA"/>
</dbReference>
<dbReference type="Gene3D" id="2.40.30.30">
    <property type="entry name" value="Riboflavin kinase-like"/>
    <property type="match status" value="1"/>
</dbReference>
<dbReference type="FunFam" id="2.40.30.30:FF:000004">
    <property type="entry name" value="Riboflavin biosynthesis protein"/>
    <property type="match status" value="1"/>
</dbReference>
<dbReference type="GO" id="GO:0009398">
    <property type="term" value="P:FMN biosynthetic process"/>
    <property type="evidence" value="ECO:0007669"/>
    <property type="project" value="UniProtKB-UniRule"/>
</dbReference>
<dbReference type="OrthoDB" id="9803667at2"/>
<dbReference type="InterPro" id="IPR015864">
    <property type="entry name" value="FAD_synthase"/>
</dbReference>
<evidence type="ECO:0000256" key="11">
    <source>
        <dbReference type="ARBA" id="ARBA00023268"/>
    </source>
</evidence>
<dbReference type="GO" id="GO:0008531">
    <property type="term" value="F:riboflavin kinase activity"/>
    <property type="evidence" value="ECO:0007669"/>
    <property type="project" value="UniProtKB-UniRule"/>
</dbReference>
<evidence type="ECO:0000256" key="9">
    <source>
        <dbReference type="ARBA" id="ARBA00022827"/>
    </source>
</evidence>
<accession>A0A5D4T5F3</accession>
<evidence type="ECO:0000256" key="2">
    <source>
        <dbReference type="ARBA" id="ARBA00005201"/>
    </source>
</evidence>
<comment type="catalytic activity">
    <reaction evidence="13 14">
        <text>FMN + ATP + H(+) = FAD + diphosphate</text>
        <dbReference type="Rhea" id="RHEA:17237"/>
        <dbReference type="ChEBI" id="CHEBI:15378"/>
        <dbReference type="ChEBI" id="CHEBI:30616"/>
        <dbReference type="ChEBI" id="CHEBI:33019"/>
        <dbReference type="ChEBI" id="CHEBI:57692"/>
        <dbReference type="ChEBI" id="CHEBI:58210"/>
        <dbReference type="EC" id="2.7.7.2"/>
    </reaction>
</comment>
<dbReference type="Proteomes" id="UP000322524">
    <property type="component" value="Unassembled WGS sequence"/>
</dbReference>
<dbReference type="NCBIfam" id="NF004161">
    <property type="entry name" value="PRK05627.1-4"/>
    <property type="match status" value="1"/>
</dbReference>
<gene>
    <name evidence="16" type="primary">ribF</name>
    <name evidence="16" type="ORF">FZC76_01300</name>
</gene>
<dbReference type="SMART" id="SM00904">
    <property type="entry name" value="Flavokinase"/>
    <property type="match status" value="1"/>
</dbReference>
<dbReference type="Gene3D" id="3.40.50.620">
    <property type="entry name" value="HUPs"/>
    <property type="match status" value="1"/>
</dbReference>
<organism evidence="16 17">
    <name type="scientific">Sutcliffiella horikoshii</name>
    <dbReference type="NCBI Taxonomy" id="79883"/>
    <lineage>
        <taxon>Bacteria</taxon>
        <taxon>Bacillati</taxon>
        <taxon>Bacillota</taxon>
        <taxon>Bacilli</taxon>
        <taxon>Bacillales</taxon>
        <taxon>Bacillaceae</taxon>
        <taxon>Sutcliffiella</taxon>
    </lineage>
</organism>
<dbReference type="PANTHER" id="PTHR22749">
    <property type="entry name" value="RIBOFLAVIN KINASE/FMN ADENYLYLTRANSFERASE"/>
    <property type="match status" value="1"/>
</dbReference>
<dbReference type="AlphaFoldDB" id="A0A5D4T5F3"/>
<dbReference type="GO" id="GO:0005524">
    <property type="term" value="F:ATP binding"/>
    <property type="evidence" value="ECO:0007669"/>
    <property type="project" value="UniProtKB-UniRule"/>
</dbReference>
<evidence type="ECO:0000256" key="12">
    <source>
        <dbReference type="ARBA" id="ARBA00047880"/>
    </source>
</evidence>